<evidence type="ECO:0000313" key="2">
    <source>
        <dbReference type="Proteomes" id="UP001199135"/>
    </source>
</evidence>
<evidence type="ECO:0000313" key="1">
    <source>
        <dbReference type="EMBL" id="MCC7659879.1"/>
    </source>
</evidence>
<comment type="caution">
    <text evidence="1">The sequence shown here is derived from an EMBL/GenBank/DDBJ whole genome shotgun (WGS) entry which is preliminary data.</text>
</comment>
<accession>A0ABS8J7G3</accession>
<proteinExistence type="predicted"/>
<dbReference type="Proteomes" id="UP001199135">
    <property type="component" value="Unassembled WGS sequence"/>
</dbReference>
<name>A0ABS8J7G3_9GAMM</name>
<sequence>MSYKSYSIEVVSINGGSNTIRFCQADDGEGRHQEEKKIDIREFDFISGLLSHIYVATTEKEKLKGFFKFTSK</sequence>
<dbReference type="EMBL" id="VOSO01000014">
    <property type="protein sequence ID" value="MCC7659879.1"/>
    <property type="molecule type" value="Genomic_DNA"/>
</dbReference>
<dbReference type="RefSeq" id="WP_180554872.1">
    <property type="nucleotide sequence ID" value="NZ_VOSN01000022.1"/>
</dbReference>
<keyword evidence="2" id="KW-1185">Reference proteome</keyword>
<gene>
    <name evidence="1" type="ORF">FUU20_14150</name>
</gene>
<protein>
    <submittedName>
        <fullName evidence="1">Uncharacterized protein</fullName>
    </submittedName>
</protein>
<organism evidence="1 2">
    <name type="scientific">Serratia montpellierensis</name>
    <dbReference type="NCBI Taxonomy" id="2598730"/>
    <lineage>
        <taxon>Bacteria</taxon>
        <taxon>Pseudomonadati</taxon>
        <taxon>Pseudomonadota</taxon>
        <taxon>Gammaproteobacteria</taxon>
        <taxon>Enterobacterales</taxon>
        <taxon>Yersiniaceae</taxon>
        <taxon>Serratia</taxon>
    </lineage>
</organism>
<reference evidence="1 2" key="1">
    <citation type="submission" date="2019-08" db="EMBL/GenBank/DDBJ databases">
        <title>Genome sequencing of Psyttalia spp.-associated microbial isolates reveals a potentially novel species in the Serratia genus.</title>
        <authorList>
            <person name="Tannieres-Laurent M."/>
            <person name="Sparks M.E."/>
            <person name="Blackburn M.B."/>
            <person name="Gundersen-Rindal D.E."/>
            <person name="Bon M.-C."/>
        </authorList>
    </citation>
    <scope>NUCLEOTIDE SEQUENCE [LARGE SCALE GENOMIC DNA]</scope>
    <source>
        <strain evidence="2">Pon4B</strain>
    </source>
</reference>